<organism evidence="2 3">
    <name type="scientific">Wickerhamomyces pijperi</name>
    <name type="common">Yeast</name>
    <name type="synonym">Pichia pijperi</name>
    <dbReference type="NCBI Taxonomy" id="599730"/>
    <lineage>
        <taxon>Eukaryota</taxon>
        <taxon>Fungi</taxon>
        <taxon>Dikarya</taxon>
        <taxon>Ascomycota</taxon>
        <taxon>Saccharomycotina</taxon>
        <taxon>Saccharomycetes</taxon>
        <taxon>Phaffomycetales</taxon>
        <taxon>Wickerhamomycetaceae</taxon>
        <taxon>Wickerhamomyces</taxon>
    </lineage>
</organism>
<dbReference type="EMBL" id="JAEUBG010004355">
    <property type="protein sequence ID" value="KAH3681616.1"/>
    <property type="molecule type" value="Genomic_DNA"/>
</dbReference>
<name>A0A9P8TJX8_WICPI</name>
<dbReference type="OrthoDB" id="3980551at2759"/>
<feature type="compositionally biased region" description="Basic and acidic residues" evidence="1">
    <location>
        <begin position="117"/>
        <end position="132"/>
    </location>
</feature>
<comment type="caution">
    <text evidence="2">The sequence shown here is derived from an EMBL/GenBank/DDBJ whole genome shotgun (WGS) entry which is preliminary data.</text>
</comment>
<accession>A0A9P8TJX8</accession>
<reference evidence="2" key="1">
    <citation type="journal article" date="2021" name="Open Biol.">
        <title>Shared evolutionary footprints suggest mitochondrial oxidative damage underlies multiple complex I losses in fungi.</title>
        <authorList>
            <person name="Schikora-Tamarit M.A."/>
            <person name="Marcet-Houben M."/>
            <person name="Nosek J."/>
            <person name="Gabaldon T."/>
        </authorList>
    </citation>
    <scope>NUCLEOTIDE SEQUENCE</scope>
    <source>
        <strain evidence="2">CBS2887</strain>
    </source>
</reference>
<dbReference type="AlphaFoldDB" id="A0A9P8TJX8"/>
<dbReference type="Proteomes" id="UP000774326">
    <property type="component" value="Unassembled WGS sequence"/>
</dbReference>
<feature type="non-terminal residue" evidence="2">
    <location>
        <position position="293"/>
    </location>
</feature>
<protein>
    <submittedName>
        <fullName evidence="2">Uncharacterized protein</fullName>
    </submittedName>
</protein>
<sequence>MPSQQDSSTTTVPVSAPVMNSSSSEMDPNEAKALKTEYKNLIKEKVLLPSRLPEFDIIRGHHQHLVIRDSHYLIKAPTSFITCSSCHRGRVLRVQTIKENLTNDILIEIYQAISKSECSKRKPAKDTEDGEAKGSTTPVKRSRAKKSNKEETENGTEVEDSPNKRKLDLKNEMDESIAGESATPVKTPVKTPSKRAKSTTTVRKSKAKSTITDPIGGNPGTVSSESEILDQESSISVFAPFSTQQQLSTLDSLDTSPRVKEDFQQNSYNNTITHIPKSNIPKFEDFFSDWEEI</sequence>
<proteinExistence type="predicted"/>
<gene>
    <name evidence="2" type="ORF">WICPIJ_007421</name>
</gene>
<feature type="compositionally biased region" description="Basic residues" evidence="1">
    <location>
        <begin position="192"/>
        <end position="207"/>
    </location>
</feature>
<reference evidence="2" key="2">
    <citation type="submission" date="2021-01" db="EMBL/GenBank/DDBJ databases">
        <authorList>
            <person name="Schikora-Tamarit M.A."/>
        </authorList>
    </citation>
    <scope>NUCLEOTIDE SEQUENCE</scope>
    <source>
        <strain evidence="2">CBS2887</strain>
    </source>
</reference>
<feature type="compositionally biased region" description="Basic and acidic residues" evidence="1">
    <location>
        <begin position="161"/>
        <end position="173"/>
    </location>
</feature>
<feature type="compositionally biased region" description="Polar residues" evidence="1">
    <location>
        <begin position="1"/>
        <end position="26"/>
    </location>
</feature>
<evidence type="ECO:0000256" key="1">
    <source>
        <dbReference type="SAM" id="MobiDB-lite"/>
    </source>
</evidence>
<feature type="region of interest" description="Disordered" evidence="1">
    <location>
        <begin position="1"/>
        <end position="29"/>
    </location>
</feature>
<evidence type="ECO:0000313" key="3">
    <source>
        <dbReference type="Proteomes" id="UP000774326"/>
    </source>
</evidence>
<feature type="region of interest" description="Disordered" evidence="1">
    <location>
        <begin position="117"/>
        <end position="228"/>
    </location>
</feature>
<keyword evidence="3" id="KW-1185">Reference proteome</keyword>
<evidence type="ECO:0000313" key="2">
    <source>
        <dbReference type="EMBL" id="KAH3681616.1"/>
    </source>
</evidence>